<evidence type="ECO:0000256" key="12">
    <source>
        <dbReference type="ARBA" id="ARBA00034013"/>
    </source>
</evidence>
<proteinExistence type="inferred from homology"/>
<dbReference type="InterPro" id="IPR017853">
    <property type="entry name" value="GH"/>
</dbReference>
<protein>
    <recommendedName>
        <fullName evidence="5 13">Malto-oligosyltrehalose trehalohydrolase</fullName>
        <shortName evidence="14">MTHase</shortName>
        <ecNumber evidence="4 13">3.2.1.141</ecNumber>
    </recommendedName>
    <alternativeName>
        <fullName evidence="11 14">4-alpha-D-((1-&gt;4)-alpha-D-glucano)trehalose trehalohydrolase</fullName>
    </alternativeName>
    <alternativeName>
        <fullName evidence="10 14">Maltooligosyl trehalose trehalohydrolase</fullName>
    </alternativeName>
</protein>
<keyword evidence="8" id="KW-0119">Carbohydrate metabolism</keyword>
<keyword evidence="19" id="KW-1185">Reference proteome</keyword>
<dbReference type="STRING" id="665467.SAMN02982931_01828"/>
<dbReference type="PANTHER" id="PTHR43651:SF11">
    <property type="entry name" value="MALTO-OLIGOSYLTREHALOSE TREHALOHYDROLASE"/>
    <property type="match status" value="1"/>
</dbReference>
<dbReference type="SUPFAM" id="SSF81296">
    <property type="entry name" value="E set domains"/>
    <property type="match status" value="1"/>
</dbReference>
<sequence>MENPTRRAHTMPFGAELRPEGGVRFRVWAPTQATMTLTVEGRGDAVPMTALADGWHECVVDDLGAGARYRFGLADGTAVPDAASRHQPDDVHGPSEVIDPRGYAWGDGAWRGRPWEEAVLYELHVGAFTPEGTFRAAIDRLDDLVALGITAIELMPIADFPGARNWGYDGVCLFAPDASYGRPDDLKALVDAAHARGLMVLLDVVYNHFGPEGNYLGAYAAPFFTDRHETPWGAAINFASPTVRDFTIHNALHWLEEYHFDGLRLDAVQAIMDDSEQHLLEELAERVRDHLGGERAIHLILENEENHASLLERDAAGRPEHYTAQWNDDVHHVLHTAATGEDAGYYADYAGDTRQLARALAEGFSFQGEMMPYRGSPRGEASRHLPPTAFVSFIQNHDQIGNRAFGERLTTIAPAHVVRVVAAMYLLAPQIPMLFMGEEWGASQPFPFFCDFGPDLAEAVRNGRRAEFARFPEFRDAAAREQIPDPIGEGTYLAAKLGWDDRRRAPHDEWLAWYQRLLALRHAEIVPRLAGIGGHAGEHAIVGEGGVAVTWRMGDGSRLNLLANPSEGQFSGVAMPAGRRLWQEGAVMADGLGAWSLIWSLETHDGAGA</sequence>
<dbReference type="SUPFAM" id="SSF51445">
    <property type="entry name" value="(Trans)glycosidases"/>
    <property type="match status" value="1"/>
</dbReference>
<dbReference type="InterPro" id="IPR004193">
    <property type="entry name" value="Glyco_hydro_13_N"/>
</dbReference>
<evidence type="ECO:0000256" key="14">
    <source>
        <dbReference type="PIRNR" id="PIRNR006337"/>
    </source>
</evidence>
<dbReference type="PIRSF" id="PIRSF006337">
    <property type="entry name" value="Trehalose_TreZ"/>
    <property type="match status" value="1"/>
</dbReference>
<dbReference type="AlphaFoldDB" id="A0A1G6BTA7"/>
<dbReference type="Pfam" id="PF00128">
    <property type="entry name" value="Alpha-amylase"/>
    <property type="match status" value="1"/>
</dbReference>
<dbReference type="InterPro" id="IPR006047">
    <property type="entry name" value="GH13_cat_dom"/>
</dbReference>
<dbReference type="InterPro" id="IPR012768">
    <property type="entry name" value="Trehalose_TreZ"/>
</dbReference>
<name>A0A1G6BTA7_9HYPH</name>
<dbReference type="UniPathway" id="UPA00299"/>
<dbReference type="Proteomes" id="UP000199071">
    <property type="component" value="Unassembled WGS sequence"/>
</dbReference>
<dbReference type="Gene3D" id="1.10.10.760">
    <property type="entry name" value="E-set domains of sugar-utilizing enzymes"/>
    <property type="match status" value="1"/>
</dbReference>
<comment type="subcellular location">
    <subcellularLocation>
        <location evidence="1 15">Cytoplasm</location>
    </subcellularLocation>
</comment>
<evidence type="ECO:0000256" key="10">
    <source>
        <dbReference type="ARBA" id="ARBA00032057"/>
    </source>
</evidence>
<evidence type="ECO:0000256" key="13">
    <source>
        <dbReference type="NCBIfam" id="TIGR02402"/>
    </source>
</evidence>
<dbReference type="Pfam" id="PF11941">
    <property type="entry name" value="DUF3459"/>
    <property type="match status" value="1"/>
</dbReference>
<dbReference type="GO" id="GO:0005737">
    <property type="term" value="C:cytoplasm"/>
    <property type="evidence" value="ECO:0007669"/>
    <property type="project" value="UniProtKB-SubCell"/>
</dbReference>
<dbReference type="Gene3D" id="2.60.40.10">
    <property type="entry name" value="Immunoglobulins"/>
    <property type="match status" value="1"/>
</dbReference>
<feature type="domain" description="Glycosyl hydrolase family 13 catalytic" evidence="17">
    <location>
        <begin position="97"/>
        <end position="521"/>
    </location>
</feature>
<feature type="active site" description="Proton donor" evidence="15">
    <location>
        <position position="302"/>
    </location>
</feature>
<organism evidence="18 19">
    <name type="scientific">Bauldia litoralis</name>
    <dbReference type="NCBI Taxonomy" id="665467"/>
    <lineage>
        <taxon>Bacteria</taxon>
        <taxon>Pseudomonadati</taxon>
        <taxon>Pseudomonadota</taxon>
        <taxon>Alphaproteobacteria</taxon>
        <taxon>Hyphomicrobiales</taxon>
        <taxon>Kaistiaceae</taxon>
        <taxon>Bauldia</taxon>
    </lineage>
</organism>
<dbReference type="InterPro" id="IPR022567">
    <property type="entry name" value="DUF3459"/>
</dbReference>
<keyword evidence="9 14" id="KW-0326">Glycosidase</keyword>
<evidence type="ECO:0000313" key="18">
    <source>
        <dbReference type="EMBL" id="SDB23844.1"/>
    </source>
</evidence>
<gene>
    <name evidence="18" type="ORF">SAMN02982931_01828</name>
</gene>
<accession>A0A1G6BTA7</accession>
<feature type="site" description="Transition state stabilizer" evidence="16">
    <location>
        <position position="398"/>
    </location>
</feature>
<dbReference type="GO" id="GO:0033942">
    <property type="term" value="F:4-alpha-D-(1-&gt;4)-alpha-D-glucanotrehalose trehalohydrolase activity"/>
    <property type="evidence" value="ECO:0007669"/>
    <property type="project" value="UniProtKB-EC"/>
</dbReference>
<evidence type="ECO:0000313" key="19">
    <source>
        <dbReference type="Proteomes" id="UP000199071"/>
    </source>
</evidence>
<evidence type="ECO:0000256" key="9">
    <source>
        <dbReference type="ARBA" id="ARBA00023295"/>
    </source>
</evidence>
<evidence type="ECO:0000256" key="2">
    <source>
        <dbReference type="ARBA" id="ARBA00005199"/>
    </source>
</evidence>
<evidence type="ECO:0000256" key="1">
    <source>
        <dbReference type="ARBA" id="ARBA00004496"/>
    </source>
</evidence>
<comment type="similarity">
    <text evidence="3 14">Belongs to the glycosyl hydrolase 13 family.</text>
</comment>
<dbReference type="CDD" id="cd11325">
    <property type="entry name" value="AmyAc_GTHase"/>
    <property type="match status" value="1"/>
</dbReference>
<dbReference type="InterPro" id="IPR014756">
    <property type="entry name" value="Ig_E-set"/>
</dbReference>
<comment type="pathway">
    <text evidence="2 14">Glycan biosynthesis; trehalose biosynthesis.</text>
</comment>
<dbReference type="InterPro" id="IPR044901">
    <property type="entry name" value="Trehalose_TreZ_E-set_sf"/>
</dbReference>
<keyword evidence="7 14" id="KW-0378">Hydrolase</keyword>
<comment type="catalytic activity">
    <reaction evidence="12 14">
        <text>hydrolysis of (1-&gt;4)-alpha-D-glucosidic linkage in 4-alpha-D-[(1-&gt;4)-alpha-D-glucanosyl]n trehalose to yield trehalose and (1-&gt;4)-alpha-D-glucan.</text>
        <dbReference type="EC" id="3.2.1.141"/>
    </reaction>
</comment>
<dbReference type="CDD" id="cd02853">
    <property type="entry name" value="E_set_MTHase_like_N"/>
    <property type="match status" value="1"/>
</dbReference>
<evidence type="ECO:0000256" key="3">
    <source>
        <dbReference type="ARBA" id="ARBA00008061"/>
    </source>
</evidence>
<evidence type="ECO:0000256" key="11">
    <source>
        <dbReference type="ARBA" id="ARBA00033284"/>
    </source>
</evidence>
<dbReference type="NCBIfam" id="TIGR02402">
    <property type="entry name" value="trehalose_TreZ"/>
    <property type="match status" value="1"/>
</dbReference>
<dbReference type="EMBL" id="FMXQ01000003">
    <property type="protein sequence ID" value="SDB23844.1"/>
    <property type="molecule type" value="Genomic_DNA"/>
</dbReference>
<dbReference type="Pfam" id="PF02922">
    <property type="entry name" value="CBM_48"/>
    <property type="match status" value="1"/>
</dbReference>
<evidence type="ECO:0000256" key="8">
    <source>
        <dbReference type="ARBA" id="ARBA00023277"/>
    </source>
</evidence>
<evidence type="ECO:0000256" key="15">
    <source>
        <dbReference type="PIRSR" id="PIRSR006337-1"/>
    </source>
</evidence>
<evidence type="ECO:0000256" key="7">
    <source>
        <dbReference type="ARBA" id="ARBA00022801"/>
    </source>
</evidence>
<dbReference type="GO" id="GO:0005992">
    <property type="term" value="P:trehalose biosynthetic process"/>
    <property type="evidence" value="ECO:0007669"/>
    <property type="project" value="UniProtKB-UniRule"/>
</dbReference>
<dbReference type="EC" id="3.2.1.141" evidence="4 13"/>
<dbReference type="InterPro" id="IPR013783">
    <property type="entry name" value="Ig-like_fold"/>
</dbReference>
<feature type="active site" description="Nucleophile" evidence="15">
    <location>
        <position position="266"/>
    </location>
</feature>
<evidence type="ECO:0000256" key="4">
    <source>
        <dbReference type="ARBA" id="ARBA00012268"/>
    </source>
</evidence>
<dbReference type="SMART" id="SM00642">
    <property type="entry name" value="Aamy"/>
    <property type="match status" value="1"/>
</dbReference>
<evidence type="ECO:0000256" key="16">
    <source>
        <dbReference type="PIRSR" id="PIRSR006337-3"/>
    </source>
</evidence>
<evidence type="ECO:0000256" key="5">
    <source>
        <dbReference type="ARBA" id="ARBA00015938"/>
    </source>
</evidence>
<dbReference type="Gene3D" id="3.20.20.80">
    <property type="entry name" value="Glycosidases"/>
    <property type="match status" value="1"/>
</dbReference>
<dbReference type="RefSeq" id="WP_210185573.1">
    <property type="nucleotide sequence ID" value="NZ_FMXQ01000003.1"/>
</dbReference>
<keyword evidence="6" id="KW-0963">Cytoplasm</keyword>
<evidence type="ECO:0000256" key="6">
    <source>
        <dbReference type="ARBA" id="ARBA00022490"/>
    </source>
</evidence>
<dbReference type="PANTHER" id="PTHR43651">
    <property type="entry name" value="1,4-ALPHA-GLUCAN-BRANCHING ENZYME"/>
    <property type="match status" value="1"/>
</dbReference>
<evidence type="ECO:0000259" key="17">
    <source>
        <dbReference type="SMART" id="SM00642"/>
    </source>
</evidence>
<reference evidence="18 19" key="1">
    <citation type="submission" date="2016-10" db="EMBL/GenBank/DDBJ databases">
        <authorList>
            <person name="de Groot N.N."/>
        </authorList>
    </citation>
    <scope>NUCLEOTIDE SEQUENCE [LARGE SCALE GENOMIC DNA]</scope>
    <source>
        <strain evidence="18 19">ATCC 35022</strain>
    </source>
</reference>